<dbReference type="OrthoDB" id="9813582at2"/>
<dbReference type="HOGENOM" id="CLU_426291_0_0_0"/>
<reference evidence="2 3" key="1">
    <citation type="journal article" date="2012" name="J. Bacteriol.">
        <title>Complete Genome Sequence of Leptospirillum ferrooxidans Strain C2-3, Isolated from a Fresh Volcanic Ash Deposit on the Island of Miyake, Japan.</title>
        <authorList>
            <person name="Fujimura R."/>
            <person name="Sato Y."/>
            <person name="Nishizawa T."/>
            <person name="Oshima K."/>
            <person name="Kim S.-W."/>
            <person name="Hattori M."/>
            <person name="Kamijo T."/>
            <person name="Ohta H."/>
        </authorList>
    </citation>
    <scope>NUCLEOTIDE SEQUENCE [LARGE SCALE GENOMIC DNA]</scope>
    <source>
        <strain evidence="2 3">C2-3</strain>
    </source>
</reference>
<name>I0IQS6_LEPFC</name>
<dbReference type="Proteomes" id="UP000007382">
    <property type="component" value="Chromosome"/>
</dbReference>
<dbReference type="PATRIC" id="fig|1162668.3.peg.2312"/>
<evidence type="ECO:0000313" key="3">
    <source>
        <dbReference type="Proteomes" id="UP000007382"/>
    </source>
</evidence>
<dbReference type="AlphaFoldDB" id="I0IQS6"/>
<reference evidence="3" key="2">
    <citation type="submission" date="2012-03" db="EMBL/GenBank/DDBJ databases">
        <title>The complete genome sequence of the pioneer microbe on fresh volcanic deposit, Leptospirillum ferrooxidans strain C2-3.</title>
        <authorList>
            <person name="Fujimura R."/>
            <person name="Sato Y."/>
            <person name="Nishizawa T."/>
            <person name="Nanba K."/>
            <person name="Oshima K."/>
            <person name="Hattori M."/>
            <person name="Kamijo T."/>
            <person name="Ohta H."/>
        </authorList>
    </citation>
    <scope>NUCLEOTIDE SEQUENCE [LARGE SCALE GENOMIC DNA]</scope>
    <source>
        <strain evidence="3">C2-3</strain>
    </source>
</reference>
<keyword evidence="1" id="KW-0732">Signal</keyword>
<protein>
    <submittedName>
        <fullName evidence="2">Uncharacterized protein</fullName>
    </submittedName>
</protein>
<proteinExistence type="predicted"/>
<dbReference type="EMBL" id="AP012342">
    <property type="protein sequence ID" value="BAM07625.1"/>
    <property type="molecule type" value="Genomic_DNA"/>
</dbReference>
<sequence length="659" mass="72625">MMAFLRGFCCFSLISFFLLADVSFCGPLLPNAVAASPSSTPLDAPLVRTRDVVRVLSSYFPEVYGNITSVDGSTVSLDKGASSGITEGMVLTVVRRGQPFRDPYTDEVIGFREEKLGRLSVESVADQTSSGFFSRDTSGESPAVGDRVRLSGAPIPLAVIPQSNYADIRVMAHLEQRLDHSERFRVLDPFKVEATLGSLGRVSREDPAVLKRLSILLGVDYLFLVDTTIVGQRALMTISIVSGATGQPMAHISAMMKGISPLMAEVGKGEHRVGGFITTSLPPLSKPSSVLSVSFIPKFIVPIGKSISGRPLFAFSDGKKVLLGEFSPDGFRVRYSESNPGVIRNLHIFVSAGHLMDDHPASDKDPSGWKSHYQIAVSSIVEGTPDSYVLDVSGGKLRRIWKHVRLYLRIVHLPGGHDRLLAQKMGVNRPFLGKIYQMDWVRDHFEKGRTLDWPARVRLFGSLPITISGKTRFLQLSKDNHLTYLGANGDLRFKSPFFLGGYDDHYVFGRPHALLPVRTRMVHLKGRILTISSTKGQNRPIVIVYKNVPVSSPVARFQGYQYGQVYFYRWTGVNWTLLGRLTRVRDFITDIAIGTDPATLKPRLLVATEPVFNFMNIQNLYENEGKIQIFPLPGKVLKALGQGGSPPSLINRPSSGSHP</sequence>
<feature type="chain" id="PRO_5003629904" evidence="1">
    <location>
        <begin position="21"/>
        <end position="659"/>
    </location>
</feature>
<dbReference type="RefSeq" id="WP_014450109.1">
    <property type="nucleotide sequence ID" value="NC_017094.1"/>
</dbReference>
<feature type="signal peptide" evidence="1">
    <location>
        <begin position="1"/>
        <end position="20"/>
    </location>
</feature>
<organism evidence="2 3">
    <name type="scientific">Leptospirillum ferrooxidans (strain C2-3)</name>
    <dbReference type="NCBI Taxonomy" id="1162668"/>
    <lineage>
        <taxon>Bacteria</taxon>
        <taxon>Pseudomonadati</taxon>
        <taxon>Nitrospirota</taxon>
        <taxon>Nitrospiria</taxon>
        <taxon>Nitrospirales</taxon>
        <taxon>Nitrospiraceae</taxon>
        <taxon>Leptospirillum</taxon>
    </lineage>
</organism>
<dbReference type="KEGG" id="lfc:LFE_1948"/>
<dbReference type="eggNOG" id="COG5616">
    <property type="taxonomic scope" value="Bacteria"/>
</dbReference>
<dbReference type="STRING" id="1162668.LFE_1948"/>
<evidence type="ECO:0000256" key="1">
    <source>
        <dbReference type="SAM" id="SignalP"/>
    </source>
</evidence>
<gene>
    <name evidence="2" type="ordered locus">LFE_1948</name>
</gene>
<evidence type="ECO:0000313" key="2">
    <source>
        <dbReference type="EMBL" id="BAM07625.1"/>
    </source>
</evidence>
<keyword evidence="3" id="KW-1185">Reference proteome</keyword>
<accession>I0IQS6</accession>